<dbReference type="InterPro" id="IPR011324">
    <property type="entry name" value="Cytotoxic_necrot_fac-like_cat"/>
</dbReference>
<dbReference type="PANTHER" id="PTHR30616:SF2">
    <property type="entry name" value="PURINE NUCLEOSIDE PHOSPHORYLASE LACC1"/>
    <property type="match status" value="1"/>
</dbReference>
<evidence type="ECO:0000256" key="9">
    <source>
        <dbReference type="ARBA" id="ARBA00047989"/>
    </source>
</evidence>
<dbReference type="Gene3D" id="3.60.140.10">
    <property type="entry name" value="CNF1/YfiH-like putative cysteine hydrolases"/>
    <property type="match status" value="1"/>
</dbReference>
<proteinExistence type="inferred from homology"/>
<keyword evidence="14" id="KW-1185">Reference proteome</keyword>
<sequence length="384" mass="40328">MQESSFNLHAESVVSAQILDDTRIDDHDSSGNPIPVTIPIDLAPGVRVTYTTRLGGISTGSFAQLNLGGKGGDNPRHVLANRRALSQSLHAPLALVSQVHSGHAIDIDDVWKHNADFGFDASGTAVHEPAVSSSAVSSSAVSSSSVSSQLVSSQAVSHGGQRSQSPDSEDISVQGIAGTVIDADGQISEQSDVALGMFAADCLPVLLADPNRHIIAAAHCGRKGLQRGIIAATVARMQEHGAQLDNIVATLGPCICGDCYEVGDEIAADFDVQFPGAATQTRFGGKGIDIAKAATMALHDAGVVRLISSIPRVNAATQYLEHDQELADLCSVDGEGPVSLAERIADIRHSLCTLENPLWFSHRRATLAHKSREGRMLALIAQHR</sequence>
<dbReference type="GO" id="GO:0005507">
    <property type="term" value="F:copper ion binding"/>
    <property type="evidence" value="ECO:0007669"/>
    <property type="project" value="TreeGrafter"/>
</dbReference>
<dbReference type="SUPFAM" id="SSF64438">
    <property type="entry name" value="CNF1/YfiH-like putative cysteine hydrolases"/>
    <property type="match status" value="2"/>
</dbReference>
<evidence type="ECO:0000256" key="6">
    <source>
        <dbReference type="ARBA" id="ARBA00022801"/>
    </source>
</evidence>
<evidence type="ECO:0000256" key="7">
    <source>
        <dbReference type="ARBA" id="ARBA00022833"/>
    </source>
</evidence>
<protein>
    <submittedName>
        <fullName evidence="13">Copper oxidase</fullName>
    </submittedName>
</protein>
<evidence type="ECO:0000256" key="1">
    <source>
        <dbReference type="ARBA" id="ARBA00000553"/>
    </source>
</evidence>
<dbReference type="EMBL" id="MWXA01000003">
    <property type="protein sequence ID" value="OZG67823.1"/>
    <property type="molecule type" value="Genomic_DNA"/>
</dbReference>
<evidence type="ECO:0000313" key="14">
    <source>
        <dbReference type="Proteomes" id="UP000216451"/>
    </source>
</evidence>
<evidence type="ECO:0000313" key="13">
    <source>
        <dbReference type="EMBL" id="OZG67823.1"/>
    </source>
</evidence>
<keyword evidence="7" id="KW-0862">Zinc</keyword>
<comment type="catalytic activity">
    <reaction evidence="11">
        <text>S-methyl-5'-thioadenosine + phosphate = 5-(methylsulfanyl)-alpha-D-ribose 1-phosphate + adenine</text>
        <dbReference type="Rhea" id="RHEA:11852"/>
        <dbReference type="ChEBI" id="CHEBI:16708"/>
        <dbReference type="ChEBI" id="CHEBI:17509"/>
        <dbReference type="ChEBI" id="CHEBI:43474"/>
        <dbReference type="ChEBI" id="CHEBI:58533"/>
        <dbReference type="EC" id="2.4.2.28"/>
    </reaction>
    <physiologicalReaction direction="left-to-right" evidence="11">
        <dbReference type="Rhea" id="RHEA:11853"/>
    </physiologicalReaction>
</comment>
<dbReference type="GO" id="GO:0017061">
    <property type="term" value="F:S-methyl-5-thioadenosine phosphorylase activity"/>
    <property type="evidence" value="ECO:0007669"/>
    <property type="project" value="UniProtKB-EC"/>
</dbReference>
<evidence type="ECO:0000256" key="5">
    <source>
        <dbReference type="ARBA" id="ARBA00022723"/>
    </source>
</evidence>
<keyword evidence="4" id="KW-0808">Transferase</keyword>
<feature type="region of interest" description="Disordered" evidence="12">
    <location>
        <begin position="152"/>
        <end position="171"/>
    </location>
</feature>
<dbReference type="GO" id="GO:0016787">
    <property type="term" value="F:hydrolase activity"/>
    <property type="evidence" value="ECO:0007669"/>
    <property type="project" value="UniProtKB-KW"/>
</dbReference>
<organism evidence="13 14">
    <name type="scientific">Bifidobacterium aquikefiri</name>
    <dbReference type="NCBI Taxonomy" id="1653207"/>
    <lineage>
        <taxon>Bacteria</taxon>
        <taxon>Bacillati</taxon>
        <taxon>Actinomycetota</taxon>
        <taxon>Actinomycetes</taxon>
        <taxon>Bifidobacteriales</taxon>
        <taxon>Bifidobacteriaceae</taxon>
        <taxon>Bifidobacterium</taxon>
    </lineage>
</organism>
<dbReference type="Proteomes" id="UP000216451">
    <property type="component" value="Unassembled WGS sequence"/>
</dbReference>
<evidence type="ECO:0000256" key="4">
    <source>
        <dbReference type="ARBA" id="ARBA00022679"/>
    </source>
</evidence>
<dbReference type="CDD" id="cd16833">
    <property type="entry name" value="YfiH"/>
    <property type="match status" value="1"/>
</dbReference>
<keyword evidence="6" id="KW-0378">Hydrolase</keyword>
<evidence type="ECO:0000256" key="8">
    <source>
        <dbReference type="ARBA" id="ARBA00023008"/>
    </source>
</evidence>
<accession>A0A261G9B2</accession>
<evidence type="ECO:0000256" key="11">
    <source>
        <dbReference type="ARBA" id="ARBA00049893"/>
    </source>
</evidence>
<gene>
    <name evidence="13" type="ORF">BAQU_0467</name>
</gene>
<dbReference type="PANTHER" id="PTHR30616">
    <property type="entry name" value="UNCHARACTERIZED PROTEIN YFIH"/>
    <property type="match status" value="1"/>
</dbReference>
<comment type="catalytic activity">
    <reaction evidence="9">
        <text>adenosine + H2O + H(+) = inosine + NH4(+)</text>
        <dbReference type="Rhea" id="RHEA:24408"/>
        <dbReference type="ChEBI" id="CHEBI:15377"/>
        <dbReference type="ChEBI" id="CHEBI:15378"/>
        <dbReference type="ChEBI" id="CHEBI:16335"/>
        <dbReference type="ChEBI" id="CHEBI:17596"/>
        <dbReference type="ChEBI" id="CHEBI:28938"/>
        <dbReference type="EC" id="3.5.4.4"/>
    </reaction>
    <physiologicalReaction direction="left-to-right" evidence="9">
        <dbReference type="Rhea" id="RHEA:24409"/>
    </physiologicalReaction>
</comment>
<keyword evidence="5" id="KW-0479">Metal-binding</keyword>
<dbReference type="InterPro" id="IPR038371">
    <property type="entry name" value="Cu_polyphenol_OxRdtase_sf"/>
</dbReference>
<dbReference type="OrthoDB" id="4279at2"/>
<comment type="similarity">
    <text evidence="3">Belongs to the purine nucleoside phosphorylase YfiH/LACC1 family.</text>
</comment>
<dbReference type="Pfam" id="PF02578">
    <property type="entry name" value="Cu-oxidase_4"/>
    <property type="match status" value="2"/>
</dbReference>
<evidence type="ECO:0000256" key="10">
    <source>
        <dbReference type="ARBA" id="ARBA00048968"/>
    </source>
</evidence>
<comment type="function">
    <text evidence="2">Purine nucleoside enzyme that catalyzes the phosphorolysis of adenosine and inosine nucleosides, yielding D-ribose 1-phosphate and the respective free bases, adenine and hypoxanthine. Also catalyzes the phosphorolysis of S-methyl-5'-thioadenosine into adenine and S-methyl-5-thio-alpha-D-ribose 1-phosphate. Also has adenosine deaminase activity.</text>
</comment>
<comment type="caution">
    <text evidence="13">The sequence shown here is derived from an EMBL/GenBank/DDBJ whole genome shotgun (WGS) entry which is preliminary data.</text>
</comment>
<evidence type="ECO:0000256" key="12">
    <source>
        <dbReference type="SAM" id="MobiDB-lite"/>
    </source>
</evidence>
<dbReference type="RefSeq" id="WP_094692456.1">
    <property type="nucleotide sequence ID" value="NZ_JBDNSG010000012.1"/>
</dbReference>
<dbReference type="AlphaFoldDB" id="A0A261G9B2"/>
<evidence type="ECO:0000256" key="3">
    <source>
        <dbReference type="ARBA" id="ARBA00007353"/>
    </source>
</evidence>
<comment type="catalytic activity">
    <reaction evidence="10">
        <text>adenosine + phosphate = alpha-D-ribose 1-phosphate + adenine</text>
        <dbReference type="Rhea" id="RHEA:27642"/>
        <dbReference type="ChEBI" id="CHEBI:16335"/>
        <dbReference type="ChEBI" id="CHEBI:16708"/>
        <dbReference type="ChEBI" id="CHEBI:43474"/>
        <dbReference type="ChEBI" id="CHEBI:57720"/>
        <dbReference type="EC" id="2.4.2.1"/>
    </reaction>
    <physiologicalReaction direction="left-to-right" evidence="10">
        <dbReference type="Rhea" id="RHEA:27643"/>
    </physiologicalReaction>
</comment>
<name>A0A261G9B2_9BIFI</name>
<reference evidence="13 14" key="1">
    <citation type="journal article" date="2017" name="BMC Genomics">
        <title>Comparative genomic and phylogenomic analyses of the Bifidobacteriaceae family.</title>
        <authorList>
            <person name="Lugli G.A."/>
            <person name="Milani C."/>
            <person name="Turroni F."/>
            <person name="Duranti S."/>
            <person name="Mancabelli L."/>
            <person name="Mangifesta M."/>
            <person name="Ferrario C."/>
            <person name="Modesto M."/>
            <person name="Mattarelli P."/>
            <person name="Jiri K."/>
            <person name="van Sinderen D."/>
            <person name="Ventura M."/>
        </authorList>
    </citation>
    <scope>NUCLEOTIDE SEQUENCE [LARGE SCALE GENOMIC DNA]</scope>
    <source>
        <strain evidence="13 14">LMG 28769</strain>
    </source>
</reference>
<evidence type="ECO:0000256" key="2">
    <source>
        <dbReference type="ARBA" id="ARBA00003215"/>
    </source>
</evidence>
<dbReference type="InterPro" id="IPR003730">
    <property type="entry name" value="Cu_polyphenol_OxRdtase"/>
</dbReference>
<comment type="catalytic activity">
    <reaction evidence="1">
        <text>inosine + phosphate = alpha-D-ribose 1-phosphate + hypoxanthine</text>
        <dbReference type="Rhea" id="RHEA:27646"/>
        <dbReference type="ChEBI" id="CHEBI:17368"/>
        <dbReference type="ChEBI" id="CHEBI:17596"/>
        <dbReference type="ChEBI" id="CHEBI:43474"/>
        <dbReference type="ChEBI" id="CHEBI:57720"/>
        <dbReference type="EC" id="2.4.2.1"/>
    </reaction>
    <physiologicalReaction direction="left-to-right" evidence="1">
        <dbReference type="Rhea" id="RHEA:27647"/>
    </physiologicalReaction>
</comment>
<dbReference type="GeneID" id="98295147"/>
<keyword evidence="8" id="KW-0186">Copper</keyword>